<evidence type="ECO:0000256" key="3">
    <source>
        <dbReference type="ARBA" id="ARBA00023163"/>
    </source>
</evidence>
<dbReference type="InterPro" id="IPR000792">
    <property type="entry name" value="Tscrpt_reg_LuxR_C"/>
</dbReference>
<dbReference type="Gene3D" id="3.40.50.2300">
    <property type="match status" value="1"/>
</dbReference>
<dbReference type="CDD" id="cd06170">
    <property type="entry name" value="LuxR_C_like"/>
    <property type="match status" value="1"/>
</dbReference>
<dbReference type="InterPro" id="IPR011006">
    <property type="entry name" value="CheY-like_superfamily"/>
</dbReference>
<evidence type="ECO:0000313" key="7">
    <source>
        <dbReference type="Proteomes" id="UP000653493"/>
    </source>
</evidence>
<dbReference type="InterPro" id="IPR016032">
    <property type="entry name" value="Sig_transdc_resp-reg_C-effctor"/>
</dbReference>
<reference evidence="6" key="1">
    <citation type="journal article" date="2014" name="Int. J. Syst. Evol. Microbiol.">
        <title>Complete genome sequence of Corynebacterium casei LMG S-19264T (=DSM 44701T), isolated from a smear-ripened cheese.</title>
        <authorList>
            <consortium name="US DOE Joint Genome Institute (JGI-PGF)"/>
            <person name="Walter F."/>
            <person name="Albersmeier A."/>
            <person name="Kalinowski J."/>
            <person name="Ruckert C."/>
        </authorList>
    </citation>
    <scope>NUCLEOTIDE SEQUENCE</scope>
    <source>
        <strain evidence="6">JCM 4234</strain>
    </source>
</reference>
<dbReference type="Proteomes" id="UP000653493">
    <property type="component" value="Unassembled WGS sequence"/>
</dbReference>
<dbReference type="GO" id="GO:0003677">
    <property type="term" value="F:DNA binding"/>
    <property type="evidence" value="ECO:0007669"/>
    <property type="project" value="UniProtKB-KW"/>
</dbReference>
<dbReference type="AlphaFoldDB" id="A0A918LIA7"/>
<dbReference type="PRINTS" id="PR00038">
    <property type="entry name" value="HTHLUXR"/>
</dbReference>
<dbReference type="GO" id="GO:0006355">
    <property type="term" value="P:regulation of DNA-templated transcription"/>
    <property type="evidence" value="ECO:0007669"/>
    <property type="project" value="InterPro"/>
</dbReference>
<dbReference type="SUPFAM" id="SSF46894">
    <property type="entry name" value="C-terminal effector domain of the bipartite response regulators"/>
    <property type="match status" value="1"/>
</dbReference>
<dbReference type="PANTHER" id="PTHR44688:SF16">
    <property type="entry name" value="DNA-BINDING TRANSCRIPTIONAL ACTIVATOR DEVR_DOSR"/>
    <property type="match status" value="1"/>
</dbReference>
<keyword evidence="3" id="KW-0804">Transcription</keyword>
<organism evidence="6 7">
    <name type="scientific">Streptomyces griseoviridis</name>
    <dbReference type="NCBI Taxonomy" id="45398"/>
    <lineage>
        <taxon>Bacteria</taxon>
        <taxon>Bacillati</taxon>
        <taxon>Actinomycetota</taxon>
        <taxon>Actinomycetes</taxon>
        <taxon>Kitasatosporales</taxon>
        <taxon>Streptomycetaceae</taxon>
        <taxon>Streptomyces</taxon>
    </lineage>
</organism>
<dbReference type="EMBL" id="BMSL01000019">
    <property type="protein sequence ID" value="GGS55452.1"/>
    <property type="molecule type" value="Genomic_DNA"/>
</dbReference>
<sequence length="220" mass="23794">MNTNFAHPWRPAHPRSGDASPLTLTLTADDTDAAEDAAAFLSTVKGVRLVAWADRSDARVAVVFADAAGDQALRLVGEAAGDPGRPVLLVVGSIDEDTLWRAVSLGVTGVLLRDRLRPAQLVQAVWSALRGEPPMSPSLVYTLLERMRAVQEQCARAAGLSPREVSVLRMLAEGMTTSEVARRLNYSERTIKNVLHDVITRFGLRNRTQAVAYAIRSGVV</sequence>
<comment type="caution">
    <text evidence="6">The sequence shown here is derived from an EMBL/GenBank/DDBJ whole genome shotgun (WGS) entry which is preliminary data.</text>
</comment>
<evidence type="ECO:0000259" key="5">
    <source>
        <dbReference type="PROSITE" id="PS50043"/>
    </source>
</evidence>
<feature type="domain" description="HTH luxR-type" evidence="5">
    <location>
        <begin position="153"/>
        <end position="218"/>
    </location>
</feature>
<dbReference type="PANTHER" id="PTHR44688">
    <property type="entry name" value="DNA-BINDING TRANSCRIPTIONAL ACTIVATOR DEVR_DOSR"/>
    <property type="match status" value="1"/>
</dbReference>
<keyword evidence="7" id="KW-1185">Reference proteome</keyword>
<evidence type="ECO:0000256" key="4">
    <source>
        <dbReference type="SAM" id="MobiDB-lite"/>
    </source>
</evidence>
<feature type="region of interest" description="Disordered" evidence="4">
    <location>
        <begin position="1"/>
        <end position="20"/>
    </location>
</feature>
<reference evidence="6" key="2">
    <citation type="submission" date="2020-09" db="EMBL/GenBank/DDBJ databases">
        <authorList>
            <person name="Sun Q."/>
            <person name="Ohkuma M."/>
        </authorList>
    </citation>
    <scope>NUCLEOTIDE SEQUENCE</scope>
    <source>
        <strain evidence="6">JCM 4234</strain>
    </source>
</reference>
<accession>A0A918LIA7</accession>
<name>A0A918LIA7_STRGD</name>
<evidence type="ECO:0000256" key="2">
    <source>
        <dbReference type="ARBA" id="ARBA00023125"/>
    </source>
</evidence>
<evidence type="ECO:0000256" key="1">
    <source>
        <dbReference type="ARBA" id="ARBA00023015"/>
    </source>
</evidence>
<protein>
    <recommendedName>
        <fullName evidence="5">HTH luxR-type domain-containing protein</fullName>
    </recommendedName>
</protein>
<dbReference type="SUPFAM" id="SSF52172">
    <property type="entry name" value="CheY-like"/>
    <property type="match status" value="1"/>
</dbReference>
<dbReference type="Pfam" id="PF00196">
    <property type="entry name" value="GerE"/>
    <property type="match status" value="1"/>
</dbReference>
<dbReference type="SMART" id="SM00421">
    <property type="entry name" value="HTH_LUXR"/>
    <property type="match status" value="1"/>
</dbReference>
<gene>
    <name evidence="6" type="ORF">GCM10010238_51040</name>
</gene>
<evidence type="ECO:0000313" key="6">
    <source>
        <dbReference type="EMBL" id="GGS55452.1"/>
    </source>
</evidence>
<dbReference type="PROSITE" id="PS50043">
    <property type="entry name" value="HTH_LUXR_2"/>
    <property type="match status" value="1"/>
</dbReference>
<keyword evidence="2" id="KW-0238">DNA-binding</keyword>
<keyword evidence="1" id="KW-0805">Transcription regulation</keyword>
<proteinExistence type="predicted"/>